<dbReference type="Proteomes" id="UP000215914">
    <property type="component" value="Unassembled WGS sequence"/>
</dbReference>
<keyword evidence="1" id="KW-0472">Membrane</keyword>
<keyword evidence="1" id="KW-0812">Transmembrane</keyword>
<dbReference type="Pfam" id="PF07714">
    <property type="entry name" value="PK_Tyr_Ser-Thr"/>
    <property type="match status" value="1"/>
</dbReference>
<organism evidence="3 4">
    <name type="scientific">Helianthus annuus</name>
    <name type="common">Common sunflower</name>
    <dbReference type="NCBI Taxonomy" id="4232"/>
    <lineage>
        <taxon>Eukaryota</taxon>
        <taxon>Viridiplantae</taxon>
        <taxon>Streptophyta</taxon>
        <taxon>Embryophyta</taxon>
        <taxon>Tracheophyta</taxon>
        <taxon>Spermatophyta</taxon>
        <taxon>Magnoliopsida</taxon>
        <taxon>eudicotyledons</taxon>
        <taxon>Gunneridae</taxon>
        <taxon>Pentapetalae</taxon>
        <taxon>asterids</taxon>
        <taxon>campanulids</taxon>
        <taxon>Asterales</taxon>
        <taxon>Asteraceae</taxon>
        <taxon>Asteroideae</taxon>
        <taxon>Heliantheae alliance</taxon>
        <taxon>Heliantheae</taxon>
        <taxon>Helianthus</taxon>
    </lineage>
</organism>
<dbReference type="EMBL" id="MNCJ02000326">
    <property type="protein sequence ID" value="KAF5784426.1"/>
    <property type="molecule type" value="Genomic_DNA"/>
</dbReference>
<dbReference type="Gene3D" id="3.30.200.20">
    <property type="entry name" value="Phosphorylase Kinase, domain 1"/>
    <property type="match status" value="1"/>
</dbReference>
<dbReference type="InterPro" id="IPR011009">
    <property type="entry name" value="Kinase-like_dom_sf"/>
</dbReference>
<reference evidence="3" key="2">
    <citation type="submission" date="2020-06" db="EMBL/GenBank/DDBJ databases">
        <title>Helianthus annuus Genome sequencing and assembly Release 2.</title>
        <authorList>
            <person name="Gouzy J."/>
            <person name="Langlade N."/>
            <person name="Munos S."/>
        </authorList>
    </citation>
    <scope>NUCLEOTIDE SEQUENCE</scope>
    <source>
        <tissue evidence="3">Leaves</tissue>
    </source>
</reference>
<gene>
    <name evidence="3" type="ORF">HanXRQr2_Chr11g0519401</name>
</gene>
<evidence type="ECO:0000256" key="1">
    <source>
        <dbReference type="SAM" id="Phobius"/>
    </source>
</evidence>
<name>A0A9K3HUA1_HELAN</name>
<dbReference type="GO" id="GO:0005524">
    <property type="term" value="F:ATP binding"/>
    <property type="evidence" value="ECO:0007669"/>
    <property type="project" value="InterPro"/>
</dbReference>
<keyword evidence="1" id="KW-1133">Transmembrane helix</keyword>
<dbReference type="GO" id="GO:0004672">
    <property type="term" value="F:protein kinase activity"/>
    <property type="evidence" value="ECO:0000318"/>
    <property type="project" value="GO_Central"/>
</dbReference>
<feature type="transmembrane region" description="Helical" evidence="1">
    <location>
        <begin position="314"/>
        <end position="342"/>
    </location>
</feature>
<accession>A0A9K3HUA1</accession>
<keyword evidence="3" id="KW-0808">Transferase</keyword>
<comment type="caution">
    <text evidence="3">The sequence shown here is derived from an EMBL/GenBank/DDBJ whole genome shotgun (WGS) entry which is preliminary data.</text>
</comment>
<dbReference type="GO" id="GO:0005886">
    <property type="term" value="C:plasma membrane"/>
    <property type="evidence" value="ECO:0000318"/>
    <property type="project" value="GO_Central"/>
</dbReference>
<proteinExistence type="predicted"/>
<dbReference type="Gene3D" id="1.10.510.10">
    <property type="entry name" value="Transferase(Phosphotransferase) domain 1"/>
    <property type="match status" value="1"/>
</dbReference>
<dbReference type="InterPro" id="IPR001245">
    <property type="entry name" value="Ser-Thr/Tyr_kinase_cat_dom"/>
</dbReference>
<evidence type="ECO:0000313" key="3">
    <source>
        <dbReference type="EMBL" id="KAF5784426.1"/>
    </source>
</evidence>
<evidence type="ECO:0000259" key="2">
    <source>
        <dbReference type="PROSITE" id="PS50011"/>
    </source>
</evidence>
<dbReference type="PANTHER" id="PTHR27003">
    <property type="entry name" value="OS07G0166700 PROTEIN"/>
    <property type="match status" value="1"/>
</dbReference>
<dbReference type="PANTHER" id="PTHR27003:SF383">
    <property type="entry name" value="TYROSINE-PROTEIN KINASE, NON-RECEPTOR JAK_TYK2-RELATED"/>
    <property type="match status" value="1"/>
</dbReference>
<dbReference type="Gramene" id="mRNA:HanXRQr2_Chr11g0519401">
    <property type="protein sequence ID" value="CDS:HanXRQr2_Chr11g0519401.1"/>
    <property type="gene ID" value="HanXRQr2_Chr11g0519401"/>
</dbReference>
<dbReference type="AlphaFoldDB" id="A0A9K3HUA1"/>
<dbReference type="SUPFAM" id="SSF56112">
    <property type="entry name" value="Protein kinase-like (PK-like)"/>
    <property type="match status" value="1"/>
</dbReference>
<dbReference type="InterPro" id="IPR045272">
    <property type="entry name" value="ANXUR1/2-like"/>
</dbReference>
<feature type="domain" description="Protein kinase" evidence="2">
    <location>
        <begin position="25"/>
        <end position="315"/>
    </location>
</feature>
<dbReference type="PROSITE" id="PS50011">
    <property type="entry name" value="PROTEIN_KINASE_DOM"/>
    <property type="match status" value="1"/>
</dbReference>
<dbReference type="SMART" id="SM00220">
    <property type="entry name" value="S_TKc"/>
    <property type="match status" value="1"/>
</dbReference>
<reference evidence="3" key="1">
    <citation type="journal article" date="2017" name="Nature">
        <title>The sunflower genome provides insights into oil metabolism, flowering and Asterid evolution.</title>
        <authorList>
            <person name="Badouin H."/>
            <person name="Gouzy J."/>
            <person name="Grassa C.J."/>
            <person name="Murat F."/>
            <person name="Staton S.E."/>
            <person name="Cottret L."/>
            <person name="Lelandais-Briere C."/>
            <person name="Owens G.L."/>
            <person name="Carrere S."/>
            <person name="Mayjonade B."/>
            <person name="Legrand L."/>
            <person name="Gill N."/>
            <person name="Kane N.C."/>
            <person name="Bowers J.E."/>
            <person name="Hubner S."/>
            <person name="Bellec A."/>
            <person name="Berard A."/>
            <person name="Berges H."/>
            <person name="Blanchet N."/>
            <person name="Boniface M.C."/>
            <person name="Brunel D."/>
            <person name="Catrice O."/>
            <person name="Chaidir N."/>
            <person name="Claudel C."/>
            <person name="Donnadieu C."/>
            <person name="Faraut T."/>
            <person name="Fievet G."/>
            <person name="Helmstetter N."/>
            <person name="King M."/>
            <person name="Knapp S.J."/>
            <person name="Lai Z."/>
            <person name="Le Paslier M.C."/>
            <person name="Lippi Y."/>
            <person name="Lorenzon L."/>
            <person name="Mandel J.R."/>
            <person name="Marage G."/>
            <person name="Marchand G."/>
            <person name="Marquand E."/>
            <person name="Bret-Mestries E."/>
            <person name="Morien E."/>
            <person name="Nambeesan S."/>
            <person name="Nguyen T."/>
            <person name="Pegot-Espagnet P."/>
            <person name="Pouilly N."/>
            <person name="Raftis F."/>
            <person name="Sallet E."/>
            <person name="Schiex T."/>
            <person name="Thomas J."/>
            <person name="Vandecasteele C."/>
            <person name="Vares D."/>
            <person name="Vear F."/>
            <person name="Vautrin S."/>
            <person name="Crespi M."/>
            <person name="Mangin B."/>
            <person name="Burke J.M."/>
            <person name="Salse J."/>
            <person name="Munos S."/>
            <person name="Vincourt P."/>
            <person name="Rieseberg L.H."/>
            <person name="Langlade N.B."/>
        </authorList>
    </citation>
    <scope>NUCLEOTIDE SEQUENCE</scope>
    <source>
        <tissue evidence="3">Leaves</tissue>
    </source>
</reference>
<protein>
    <recommendedName>
        <fullName evidence="2">Protein kinase domain-containing protein</fullName>
    </recommendedName>
</protein>
<evidence type="ECO:0000313" key="4">
    <source>
        <dbReference type="Proteomes" id="UP000215914"/>
    </source>
</evidence>
<dbReference type="GO" id="GO:0004714">
    <property type="term" value="F:transmembrane receptor protein tyrosine kinase activity"/>
    <property type="evidence" value="ECO:0007669"/>
    <property type="project" value="InterPro"/>
</dbReference>
<dbReference type="InterPro" id="IPR000719">
    <property type="entry name" value="Prot_kinase_dom"/>
</dbReference>
<keyword evidence="4" id="KW-1185">Reference proteome</keyword>
<sequence length="382" mass="44012">MASTMNQFAHLQIPLEDVAKATNNFHHDNIIEHGGGGIAYKGRLLWSGRLMEIAARRFDRKHGDGDLEFLAEISALSDLKHKNLVSIIGFCDKIDEKIIVTSYEANGSLGQYLNSLNLTWKQRLKICLGVARALSYLHYDKGRDYAILHCNINSNTILLDDNWETKLSGFEFSFKQSVNDKDQVCPCEHTDTLGCVDPAIEKTGGVTPKSDIYSFGVVLFEILCQRKALIHNEVDRSLAQLAKHHYEKGTLHDTIHPPLLNQILSPQSLLIYSKVAYSCLNDDRARRPDMHHIVAKLEKAFELQLRHENIVRPFFYFIIYFFGIHYSWMVTFLLFQYLYFLFYLKVSQNRMLKESKLNEKTETSRMGSIVLFFVGLDMYDIR</sequence>